<dbReference type="EMBL" id="MRDB01000126">
    <property type="protein sequence ID" value="RKL22042.1"/>
    <property type="molecule type" value="Genomic_DNA"/>
</dbReference>
<name>A0A420RYF6_GIBIN</name>
<reference evidence="1 2" key="1">
    <citation type="journal article" date="2018" name="Sci. Rep.">
        <title>Characterisation of pathogen-specific regions and novel effector candidates in Fusarium oxysporum f. sp. cepae.</title>
        <authorList>
            <person name="Armitage A.D."/>
            <person name="Taylor A."/>
            <person name="Sobczyk M.K."/>
            <person name="Baxter L."/>
            <person name="Greenfield B.P."/>
            <person name="Bates H.J."/>
            <person name="Wilson F."/>
            <person name="Jackson A.C."/>
            <person name="Ott S."/>
            <person name="Harrison R.J."/>
            <person name="Clarkson J.P."/>
        </authorList>
    </citation>
    <scope>NUCLEOTIDE SEQUENCE [LARGE SCALE GENOMIC DNA]</scope>
    <source>
        <strain evidence="1 2">Fp_A8</strain>
    </source>
</reference>
<dbReference type="AlphaFoldDB" id="A0A420RYF6"/>
<evidence type="ECO:0000313" key="1">
    <source>
        <dbReference type="EMBL" id="RKL22042.1"/>
    </source>
</evidence>
<dbReference type="Proteomes" id="UP000283569">
    <property type="component" value="Unassembled WGS sequence"/>
</dbReference>
<accession>A0A420RYF6</accession>
<proteinExistence type="predicted"/>
<evidence type="ECO:0000313" key="2">
    <source>
        <dbReference type="Proteomes" id="UP000283569"/>
    </source>
</evidence>
<gene>
    <name evidence="1" type="ORF">BFJ72_g14769</name>
</gene>
<protein>
    <recommendedName>
        <fullName evidence="3">HTH merR-type domain-containing protein</fullName>
    </recommendedName>
</protein>
<evidence type="ECO:0008006" key="3">
    <source>
        <dbReference type="Google" id="ProtNLM"/>
    </source>
</evidence>
<sequence length="176" mass="19343">MRSITISDLCELTGYSRDQMRGLLAELPRFARRHAEARVARVYSNHDVMLVVVLCRLETVYGLRRSIVSALCESIAASLTAPRKVSKQACLILRAHDATCEYVDTAPLIDDGLVVALGPIFLAIDSYLLPTPLVQRDVGLSATGTQHNPATAKAVGRQGRVAREMVPRHRERSNHG</sequence>
<comment type="caution">
    <text evidence="1">The sequence shown here is derived from an EMBL/GenBank/DDBJ whole genome shotgun (WGS) entry which is preliminary data.</text>
</comment>
<organism evidence="1 2">
    <name type="scientific">Gibberella intermedia</name>
    <name type="common">Bulb rot disease fungus</name>
    <name type="synonym">Fusarium proliferatum</name>
    <dbReference type="NCBI Taxonomy" id="948311"/>
    <lineage>
        <taxon>Eukaryota</taxon>
        <taxon>Fungi</taxon>
        <taxon>Dikarya</taxon>
        <taxon>Ascomycota</taxon>
        <taxon>Pezizomycotina</taxon>
        <taxon>Sordariomycetes</taxon>
        <taxon>Hypocreomycetidae</taxon>
        <taxon>Hypocreales</taxon>
        <taxon>Nectriaceae</taxon>
        <taxon>Fusarium</taxon>
        <taxon>Fusarium fujikuroi species complex</taxon>
    </lineage>
</organism>